<dbReference type="Proteomes" id="UP000298030">
    <property type="component" value="Unassembled WGS sequence"/>
</dbReference>
<dbReference type="EMBL" id="QPFP01000022">
    <property type="protein sequence ID" value="TEB30660.1"/>
    <property type="molecule type" value="Genomic_DNA"/>
</dbReference>
<reference evidence="1 2" key="1">
    <citation type="journal article" date="2019" name="Nat. Ecol. Evol.">
        <title>Megaphylogeny resolves global patterns of mushroom evolution.</title>
        <authorList>
            <person name="Varga T."/>
            <person name="Krizsan K."/>
            <person name="Foldi C."/>
            <person name="Dima B."/>
            <person name="Sanchez-Garcia M."/>
            <person name="Sanchez-Ramirez S."/>
            <person name="Szollosi G.J."/>
            <person name="Szarkandi J.G."/>
            <person name="Papp V."/>
            <person name="Albert L."/>
            <person name="Andreopoulos W."/>
            <person name="Angelini C."/>
            <person name="Antonin V."/>
            <person name="Barry K.W."/>
            <person name="Bougher N.L."/>
            <person name="Buchanan P."/>
            <person name="Buyck B."/>
            <person name="Bense V."/>
            <person name="Catcheside P."/>
            <person name="Chovatia M."/>
            <person name="Cooper J."/>
            <person name="Damon W."/>
            <person name="Desjardin D."/>
            <person name="Finy P."/>
            <person name="Geml J."/>
            <person name="Haridas S."/>
            <person name="Hughes K."/>
            <person name="Justo A."/>
            <person name="Karasinski D."/>
            <person name="Kautmanova I."/>
            <person name="Kiss B."/>
            <person name="Kocsube S."/>
            <person name="Kotiranta H."/>
            <person name="LaButti K.M."/>
            <person name="Lechner B.E."/>
            <person name="Liimatainen K."/>
            <person name="Lipzen A."/>
            <person name="Lukacs Z."/>
            <person name="Mihaltcheva S."/>
            <person name="Morgado L.N."/>
            <person name="Niskanen T."/>
            <person name="Noordeloos M.E."/>
            <person name="Ohm R.A."/>
            <person name="Ortiz-Santana B."/>
            <person name="Ovrebo C."/>
            <person name="Racz N."/>
            <person name="Riley R."/>
            <person name="Savchenko A."/>
            <person name="Shiryaev A."/>
            <person name="Soop K."/>
            <person name="Spirin V."/>
            <person name="Szebenyi C."/>
            <person name="Tomsovsky M."/>
            <person name="Tulloss R.E."/>
            <person name="Uehling J."/>
            <person name="Grigoriev I.V."/>
            <person name="Vagvolgyi C."/>
            <person name="Papp T."/>
            <person name="Martin F.M."/>
            <person name="Miettinen O."/>
            <person name="Hibbett D.S."/>
            <person name="Nagy L.G."/>
        </authorList>
    </citation>
    <scope>NUCLEOTIDE SEQUENCE [LARGE SCALE GENOMIC DNA]</scope>
    <source>
        <strain evidence="1 2">FP101781</strain>
    </source>
</reference>
<evidence type="ECO:0008006" key="3">
    <source>
        <dbReference type="Google" id="ProtNLM"/>
    </source>
</evidence>
<dbReference type="AlphaFoldDB" id="A0A4Y7T979"/>
<evidence type="ECO:0000313" key="2">
    <source>
        <dbReference type="Proteomes" id="UP000298030"/>
    </source>
</evidence>
<gene>
    <name evidence="1" type="ORF">FA13DRAFT_1755054</name>
</gene>
<keyword evidence="2" id="KW-1185">Reference proteome</keyword>
<dbReference type="OrthoDB" id="270318at2759"/>
<organism evidence="1 2">
    <name type="scientific">Coprinellus micaceus</name>
    <name type="common">Glistening ink-cap mushroom</name>
    <name type="synonym">Coprinus micaceus</name>
    <dbReference type="NCBI Taxonomy" id="71717"/>
    <lineage>
        <taxon>Eukaryota</taxon>
        <taxon>Fungi</taxon>
        <taxon>Dikarya</taxon>
        <taxon>Basidiomycota</taxon>
        <taxon>Agaricomycotina</taxon>
        <taxon>Agaricomycetes</taxon>
        <taxon>Agaricomycetidae</taxon>
        <taxon>Agaricales</taxon>
        <taxon>Agaricineae</taxon>
        <taxon>Psathyrellaceae</taxon>
        <taxon>Coprinellus</taxon>
    </lineage>
</organism>
<protein>
    <recommendedName>
        <fullName evidence="3">F-box domain-containing protein</fullName>
    </recommendedName>
</protein>
<comment type="caution">
    <text evidence="1">The sequence shown here is derived from an EMBL/GenBank/DDBJ whole genome shotgun (WGS) entry which is preliminary data.</text>
</comment>
<evidence type="ECO:0000313" key="1">
    <source>
        <dbReference type="EMBL" id="TEB30660.1"/>
    </source>
</evidence>
<sequence>MERLCDEVLQLIFYELPDPSPLTLVSRRLYAFSQDPYVRARYFLTHYGPTEAMYYALGRGKVLTERVIDILLSSGAHLSRYLVQIAMHHYFQTQTHFIKTPKAQEKYGDIPRGKGEDDGSIFMTFLKESRFPSHLRSVTWENIMQILETYKDPITTQFPLILAIEPRLLPPAVENGFRMDYKYRDFVFRKMFERRAVTSDNEAEDIAHNVRELCKLDPIMFVTRTVAAEVCMEAKYNDAGYSALKRLDKSGSLRFELSHLVEDSLQTFLTTRAISHAATGETLRQLYSDFPSSDPAVRLVVIIVVFISAENNQTSVLDVHSALDALGVVPLTKNDIFNVLINPFVEKYATLLDYARKEVGVKEDGSKGMGPSQVRELVEELAVKCLEVGCKGKLLKKLFENFPSTHNAVMRQVLERHQLCIEDVPSWEEDPDTAANYVATLSRDFMRCGLGQNHIQDLYRGMGRGGEEEGEEGGNVEMEQDDAFSKQGLGEITQESLTTMIRHQEEHTPTRGRRRFLYGYPWLDASKVNYPHDAMPVAKWARAQFGLKSSVTSVFLTHAIINDNNQLLHLFLTNPDPHSPCRADNVPVTLKHFKILARLGRIPVRTLVCGVTALADIHLQSYYMYHNIEEGGAFYVDEDDYISKNDPAKRLVSKKPVKDGVTEGAENVRSYAVPDSDEDATMSDGTECKKVVKETNLQQWIRHLGDLLKDEQKKSNFLKSLTTNLRGLRKLELETRVKYFGAAEAMEERVEYDDDEYTLKPSKRRRVLA</sequence>
<name>A0A4Y7T979_COPMI</name>
<accession>A0A4Y7T979</accession>
<proteinExistence type="predicted"/>
<dbReference type="STRING" id="71717.A0A4Y7T979"/>